<keyword evidence="6" id="KW-1185">Reference proteome</keyword>
<name>A0A834ZZM1_9POAL</name>
<dbReference type="InterPro" id="IPR002083">
    <property type="entry name" value="MATH/TRAF_dom"/>
</dbReference>
<feature type="domain" description="MATH" evidence="4">
    <location>
        <begin position="50"/>
        <end position="177"/>
    </location>
</feature>
<evidence type="ECO:0000313" key="6">
    <source>
        <dbReference type="Proteomes" id="UP000636709"/>
    </source>
</evidence>
<dbReference type="Gene3D" id="1.25.40.420">
    <property type="match status" value="1"/>
</dbReference>
<evidence type="ECO:0000256" key="2">
    <source>
        <dbReference type="ARBA" id="ARBA00010846"/>
    </source>
</evidence>
<dbReference type="Gene3D" id="3.30.710.10">
    <property type="entry name" value="Potassium Channel Kv1.1, Chain A"/>
    <property type="match status" value="1"/>
</dbReference>
<accession>A0A834ZZM1</accession>
<dbReference type="PANTHER" id="PTHR26379:SF409">
    <property type="entry name" value="BTB_POZ AND MATH DOMAIN-CONTAINING PROTEIN 1"/>
    <property type="match status" value="1"/>
</dbReference>
<dbReference type="EMBL" id="JACEFO010002892">
    <property type="protein sequence ID" value="KAF8646558.1"/>
    <property type="molecule type" value="Genomic_DNA"/>
</dbReference>
<dbReference type="GO" id="GO:0016567">
    <property type="term" value="P:protein ubiquitination"/>
    <property type="evidence" value="ECO:0007669"/>
    <property type="project" value="InterPro"/>
</dbReference>
<proteinExistence type="inferred from homology"/>
<comment type="caution">
    <text evidence="5">The sequence shown here is derived from an EMBL/GenBank/DDBJ whole genome shotgun (WGS) entry which is preliminary data.</text>
</comment>
<protein>
    <recommendedName>
        <fullName evidence="7">Speckle-type POZ protein</fullName>
    </recommendedName>
</protein>
<feature type="domain" description="BTB" evidence="3">
    <location>
        <begin position="206"/>
        <end position="273"/>
    </location>
</feature>
<dbReference type="OrthoDB" id="598013at2759"/>
<dbReference type="SMART" id="SM00225">
    <property type="entry name" value="BTB"/>
    <property type="match status" value="1"/>
</dbReference>
<dbReference type="InterPro" id="IPR056423">
    <property type="entry name" value="BACK_BPM_SPOP"/>
</dbReference>
<evidence type="ECO:0000256" key="1">
    <source>
        <dbReference type="ARBA" id="ARBA00004906"/>
    </source>
</evidence>
<comment type="pathway">
    <text evidence="1">Protein modification; protein ubiquitination.</text>
</comment>
<dbReference type="SUPFAM" id="SSF54695">
    <property type="entry name" value="POZ domain"/>
    <property type="match status" value="1"/>
</dbReference>
<sequence length="373" mass="41885">MLTLGFSLTTTHTCGEVGRCILIARDKFRKPGANFTESVFREHQDTKTLGSVFIEFKLDYAETKNLAIGDSVTSEDFSAGGNLWRIFCYPRGFRTEDKGEYVSMYLHLLTGSRKVQAIFHVSYLSRNGVPSYSHEKRLVRVYSSEGSKSFGWTQLLPRNLLESNYVKDGWVTFLCNVMVVSSDTITVPPSNIGCHLGQLLDCNVTSDVSFIVEGEKFQAHRAVLAARSQVFQAELFGSMADATSSSIVLEEIEPATFRAMLVFIYTDELPEDVDLGDSPTEMMQHLLVAADRYALDRLKLLCAQKLWDIMSVDAFASTLACAEIYNCPELQSKCMDFFAVDKNFKKIVFTSGFTWLVLNFPDLAAKLKERVDI</sequence>
<evidence type="ECO:0000313" key="5">
    <source>
        <dbReference type="EMBL" id="KAF8646558.1"/>
    </source>
</evidence>
<dbReference type="PANTHER" id="PTHR26379">
    <property type="entry name" value="BTB/POZ AND MATH DOMAIN-CONTAINING PROTEIN 1"/>
    <property type="match status" value="1"/>
</dbReference>
<organism evidence="5 6">
    <name type="scientific">Digitaria exilis</name>
    <dbReference type="NCBI Taxonomy" id="1010633"/>
    <lineage>
        <taxon>Eukaryota</taxon>
        <taxon>Viridiplantae</taxon>
        <taxon>Streptophyta</taxon>
        <taxon>Embryophyta</taxon>
        <taxon>Tracheophyta</taxon>
        <taxon>Spermatophyta</taxon>
        <taxon>Magnoliopsida</taxon>
        <taxon>Liliopsida</taxon>
        <taxon>Poales</taxon>
        <taxon>Poaceae</taxon>
        <taxon>PACMAD clade</taxon>
        <taxon>Panicoideae</taxon>
        <taxon>Panicodae</taxon>
        <taxon>Paniceae</taxon>
        <taxon>Anthephorinae</taxon>
        <taxon>Digitaria</taxon>
    </lineage>
</organism>
<dbReference type="InterPro" id="IPR008974">
    <property type="entry name" value="TRAF-like"/>
</dbReference>
<dbReference type="InterPro" id="IPR000210">
    <property type="entry name" value="BTB/POZ_dom"/>
</dbReference>
<reference evidence="5" key="1">
    <citation type="submission" date="2020-07" db="EMBL/GenBank/DDBJ databases">
        <title>Genome sequence and genetic diversity analysis of an under-domesticated orphan crop, white fonio (Digitaria exilis).</title>
        <authorList>
            <person name="Bennetzen J.L."/>
            <person name="Chen S."/>
            <person name="Ma X."/>
            <person name="Wang X."/>
            <person name="Yssel A.E.J."/>
            <person name="Chaluvadi S.R."/>
            <person name="Johnson M."/>
            <person name="Gangashetty P."/>
            <person name="Hamidou F."/>
            <person name="Sanogo M.D."/>
            <person name="Zwaenepoel A."/>
            <person name="Wallace J."/>
            <person name="Van De Peer Y."/>
            <person name="Van Deynze A."/>
        </authorList>
    </citation>
    <scope>NUCLEOTIDE SEQUENCE</scope>
    <source>
        <tissue evidence="5">Leaves</tissue>
    </source>
</reference>
<dbReference type="Pfam" id="PF22486">
    <property type="entry name" value="MATH_2"/>
    <property type="match status" value="1"/>
</dbReference>
<dbReference type="CDD" id="cd00121">
    <property type="entry name" value="MATH"/>
    <property type="match status" value="1"/>
</dbReference>
<dbReference type="PROSITE" id="PS50097">
    <property type="entry name" value="BTB"/>
    <property type="match status" value="1"/>
</dbReference>
<evidence type="ECO:0000259" key="4">
    <source>
        <dbReference type="PROSITE" id="PS50144"/>
    </source>
</evidence>
<dbReference type="SUPFAM" id="SSF49599">
    <property type="entry name" value="TRAF domain-like"/>
    <property type="match status" value="1"/>
</dbReference>
<gene>
    <name evidence="5" type="ORF">HU200_065780</name>
</gene>
<dbReference type="Gene3D" id="2.60.210.10">
    <property type="entry name" value="Apoptosis, Tumor Necrosis Factor Receptor Associated Protein 2, Chain A"/>
    <property type="match status" value="1"/>
</dbReference>
<dbReference type="InterPro" id="IPR011333">
    <property type="entry name" value="SKP1/BTB/POZ_sf"/>
</dbReference>
<dbReference type="AlphaFoldDB" id="A0A834ZZM1"/>
<dbReference type="Proteomes" id="UP000636709">
    <property type="component" value="Unassembled WGS sequence"/>
</dbReference>
<dbReference type="Pfam" id="PF24570">
    <property type="entry name" value="BACK_BPM_SPOP"/>
    <property type="match status" value="1"/>
</dbReference>
<comment type="similarity">
    <text evidence="2">Belongs to the Tdpoz family.</text>
</comment>
<dbReference type="InterPro" id="IPR045005">
    <property type="entry name" value="BPM1-6"/>
</dbReference>
<evidence type="ECO:0000259" key="3">
    <source>
        <dbReference type="PROSITE" id="PS50097"/>
    </source>
</evidence>
<evidence type="ECO:0008006" key="7">
    <source>
        <dbReference type="Google" id="ProtNLM"/>
    </source>
</evidence>
<dbReference type="CDD" id="cd18280">
    <property type="entry name" value="BTB_POZ_BPM_plant"/>
    <property type="match status" value="1"/>
</dbReference>
<dbReference type="Pfam" id="PF00651">
    <property type="entry name" value="BTB"/>
    <property type="match status" value="1"/>
</dbReference>
<dbReference type="PROSITE" id="PS50144">
    <property type="entry name" value="MATH"/>
    <property type="match status" value="1"/>
</dbReference>